<evidence type="ECO:0000256" key="1">
    <source>
        <dbReference type="ARBA" id="ARBA00005417"/>
    </source>
</evidence>
<dbReference type="InterPro" id="IPR050319">
    <property type="entry name" value="ABC_transp_ATP-bind"/>
</dbReference>
<organism evidence="7 8">
    <name type="scientific">Saccharibacillus brassicae</name>
    <dbReference type="NCBI Taxonomy" id="2583377"/>
    <lineage>
        <taxon>Bacteria</taxon>
        <taxon>Bacillati</taxon>
        <taxon>Bacillota</taxon>
        <taxon>Bacilli</taxon>
        <taxon>Bacillales</taxon>
        <taxon>Paenibacillaceae</taxon>
        <taxon>Saccharibacillus</taxon>
    </lineage>
</organism>
<evidence type="ECO:0000259" key="6">
    <source>
        <dbReference type="PROSITE" id="PS50893"/>
    </source>
</evidence>
<dbReference type="RefSeq" id="WP_141448203.1">
    <property type="nucleotide sequence ID" value="NZ_CP041217.1"/>
</dbReference>
<dbReference type="Proteomes" id="UP000316968">
    <property type="component" value="Chromosome"/>
</dbReference>
<dbReference type="PANTHER" id="PTHR43776">
    <property type="entry name" value="TRANSPORT ATP-BINDING PROTEIN"/>
    <property type="match status" value="1"/>
</dbReference>
<evidence type="ECO:0000313" key="8">
    <source>
        <dbReference type="Proteomes" id="UP000316968"/>
    </source>
</evidence>
<evidence type="ECO:0000256" key="2">
    <source>
        <dbReference type="ARBA" id="ARBA00022448"/>
    </source>
</evidence>
<keyword evidence="2" id="KW-0813">Transport</keyword>
<feature type="region of interest" description="Disordered" evidence="5">
    <location>
        <begin position="262"/>
        <end position="295"/>
    </location>
</feature>
<evidence type="ECO:0000256" key="5">
    <source>
        <dbReference type="SAM" id="MobiDB-lite"/>
    </source>
</evidence>
<sequence length="621" mass="68146">MEKLLQVSNLRVSFAARETETAAVRGVSFDLHKGETLGIVGESGSGKSVTARAIMRLLPEASARVNSGEILFLGQNLAQKTRKEMEQIRGKEIGMIFQDPMTSLNPTLRIGEQIAETLRKHRKISKREAREEAVEMLKLVGIRDPQTRFNQYPHEFSGGMRQRAMIAIALACRPSLLIADEPTTALDVTIQAQILNVMKQMQEKFGTSIVLITHDLGVVAGMCDRVVVMKSGEIVEEGRTADLFANPQHPYTKKLLNALPRLDEPKKPKRVRAGASVGEAGGASGGLAGAAADGAERHVEGRLTEQGGGTPALPEDRPLLEVRSLQQHFNLGKGRTLRAVNDISFFIREGETLGMVGESGSGKSTTGRAILRLHEPTSGDVLYRGMAVNRLSPKEMKLMRREMQMIFQDPYASLNPRLKILDIIGEAMDVHGLSQNPVQRRARVEELLEMVGLDPAFALRYPHEFSGGQRQRIGIARALAVEPKFIVCDEPLSALDVSIQSQIVTLLEDLQQKLGLTYLFIAHDLSMVKHISDRVAVMYAGKIVELAESEELYSNPQHPYTKSLLAAIPVPDPAIEAKKKRVLMEEDTREDKYGLEGSALVEVSPGHWVAMPAGTAELAGD</sequence>
<accession>A0A4Y6UYQ5</accession>
<dbReference type="NCBIfam" id="NF008453">
    <property type="entry name" value="PRK11308.1"/>
    <property type="match status" value="2"/>
</dbReference>
<reference evidence="7 8" key="1">
    <citation type="submission" date="2019-06" db="EMBL/GenBank/DDBJ databases">
        <title>Saccharibacillus brassicae sp. nov., an endophytic bacterium isolated from Chinese cabbage seeds (Brassica pekinensis).</title>
        <authorList>
            <person name="Jiang L."/>
            <person name="Lee J."/>
            <person name="Kim S.W."/>
        </authorList>
    </citation>
    <scope>NUCLEOTIDE SEQUENCE [LARGE SCALE GENOMIC DNA]</scope>
    <source>
        <strain evidence="8">KCTC 43072 / ATSA2</strain>
    </source>
</reference>
<comment type="similarity">
    <text evidence="1">Belongs to the ABC transporter superfamily.</text>
</comment>
<dbReference type="PROSITE" id="PS00211">
    <property type="entry name" value="ABC_TRANSPORTER_1"/>
    <property type="match status" value="2"/>
</dbReference>
<evidence type="ECO:0000256" key="4">
    <source>
        <dbReference type="ARBA" id="ARBA00022840"/>
    </source>
</evidence>
<dbReference type="CDD" id="cd03257">
    <property type="entry name" value="ABC_NikE_OppD_transporters"/>
    <property type="match status" value="2"/>
</dbReference>
<protein>
    <submittedName>
        <fullName evidence="7">ABC transporter ATP-binding protein</fullName>
    </submittedName>
</protein>
<dbReference type="InterPro" id="IPR003593">
    <property type="entry name" value="AAA+_ATPase"/>
</dbReference>
<keyword evidence="4 7" id="KW-0067">ATP-binding</keyword>
<dbReference type="OrthoDB" id="9802264at2"/>
<feature type="domain" description="ABC transporter" evidence="6">
    <location>
        <begin position="320"/>
        <end position="565"/>
    </location>
</feature>
<dbReference type="AlphaFoldDB" id="A0A4Y6UYQ5"/>
<feature type="domain" description="ABC transporter" evidence="6">
    <location>
        <begin position="5"/>
        <end position="256"/>
    </location>
</feature>
<dbReference type="Gene3D" id="3.40.50.300">
    <property type="entry name" value="P-loop containing nucleotide triphosphate hydrolases"/>
    <property type="match status" value="2"/>
</dbReference>
<dbReference type="FunFam" id="3.40.50.300:FF:000016">
    <property type="entry name" value="Oligopeptide ABC transporter ATP-binding component"/>
    <property type="match status" value="2"/>
</dbReference>
<keyword evidence="3" id="KW-0547">Nucleotide-binding</keyword>
<dbReference type="InterPro" id="IPR027417">
    <property type="entry name" value="P-loop_NTPase"/>
</dbReference>
<feature type="compositionally biased region" description="Gly residues" evidence="5">
    <location>
        <begin position="279"/>
        <end position="288"/>
    </location>
</feature>
<dbReference type="NCBIfam" id="NF007739">
    <property type="entry name" value="PRK10419.1"/>
    <property type="match status" value="2"/>
</dbReference>
<evidence type="ECO:0000256" key="3">
    <source>
        <dbReference type="ARBA" id="ARBA00022741"/>
    </source>
</evidence>
<dbReference type="GO" id="GO:0016887">
    <property type="term" value="F:ATP hydrolysis activity"/>
    <property type="evidence" value="ECO:0007669"/>
    <property type="project" value="InterPro"/>
</dbReference>
<dbReference type="PROSITE" id="PS50893">
    <property type="entry name" value="ABC_TRANSPORTER_2"/>
    <property type="match status" value="2"/>
</dbReference>
<dbReference type="Pfam" id="PF00005">
    <property type="entry name" value="ABC_tran"/>
    <property type="match status" value="2"/>
</dbReference>
<dbReference type="KEGG" id="saca:FFV09_12875"/>
<dbReference type="GO" id="GO:0055085">
    <property type="term" value="P:transmembrane transport"/>
    <property type="evidence" value="ECO:0007669"/>
    <property type="project" value="UniProtKB-ARBA"/>
</dbReference>
<dbReference type="InterPro" id="IPR003439">
    <property type="entry name" value="ABC_transporter-like_ATP-bd"/>
</dbReference>
<dbReference type="SMART" id="SM00382">
    <property type="entry name" value="AAA"/>
    <property type="match status" value="2"/>
</dbReference>
<keyword evidence="8" id="KW-1185">Reference proteome</keyword>
<dbReference type="Pfam" id="PF08352">
    <property type="entry name" value="oligo_HPY"/>
    <property type="match status" value="2"/>
</dbReference>
<dbReference type="EMBL" id="CP041217">
    <property type="protein sequence ID" value="QDH21658.1"/>
    <property type="molecule type" value="Genomic_DNA"/>
</dbReference>
<dbReference type="GO" id="GO:0005524">
    <property type="term" value="F:ATP binding"/>
    <property type="evidence" value="ECO:0007669"/>
    <property type="project" value="UniProtKB-KW"/>
</dbReference>
<dbReference type="InterPro" id="IPR017871">
    <property type="entry name" value="ABC_transporter-like_CS"/>
</dbReference>
<name>A0A4Y6UYQ5_SACBS</name>
<dbReference type="GO" id="GO:0015833">
    <property type="term" value="P:peptide transport"/>
    <property type="evidence" value="ECO:0007669"/>
    <property type="project" value="InterPro"/>
</dbReference>
<proteinExistence type="inferred from homology"/>
<evidence type="ECO:0000313" key="7">
    <source>
        <dbReference type="EMBL" id="QDH21658.1"/>
    </source>
</evidence>
<dbReference type="PANTHER" id="PTHR43776:SF7">
    <property type="entry name" value="D,D-DIPEPTIDE TRANSPORT ATP-BINDING PROTEIN DDPF-RELATED"/>
    <property type="match status" value="1"/>
</dbReference>
<dbReference type="SUPFAM" id="SSF52540">
    <property type="entry name" value="P-loop containing nucleoside triphosphate hydrolases"/>
    <property type="match status" value="2"/>
</dbReference>
<gene>
    <name evidence="7" type="ORF">FFV09_12875</name>
</gene>
<dbReference type="InterPro" id="IPR013563">
    <property type="entry name" value="Oligopep_ABC_C"/>
</dbReference>